<evidence type="ECO:0000313" key="1">
    <source>
        <dbReference type="EMBL" id="EDM50527.1"/>
    </source>
</evidence>
<protein>
    <submittedName>
        <fullName evidence="1">Uncharacterized protein</fullName>
    </submittedName>
</protein>
<accession>A5Z9T3</accession>
<name>A5Z9T3_9FIRM</name>
<dbReference type="Proteomes" id="UP000006000">
    <property type="component" value="Unassembled WGS sequence"/>
</dbReference>
<evidence type="ECO:0000313" key="2">
    <source>
        <dbReference type="Proteomes" id="UP000006000"/>
    </source>
</evidence>
<gene>
    <name evidence="1" type="ORF">EUBVEN_02480</name>
</gene>
<dbReference type="HOGENOM" id="CLU_3310005_0_0_9"/>
<proteinExistence type="predicted"/>
<comment type="caution">
    <text evidence="1">The sequence shown here is derived from an EMBL/GenBank/DDBJ whole genome shotgun (WGS) entry which is preliminary data.</text>
</comment>
<organism evidence="1 2">
    <name type="scientific">Eubacterium ventriosum ATCC 27560</name>
    <dbReference type="NCBI Taxonomy" id="411463"/>
    <lineage>
        <taxon>Bacteria</taxon>
        <taxon>Bacillati</taxon>
        <taxon>Bacillota</taxon>
        <taxon>Clostridia</taxon>
        <taxon>Eubacteriales</taxon>
        <taxon>Eubacteriaceae</taxon>
        <taxon>Eubacterium</taxon>
    </lineage>
</organism>
<dbReference type="AlphaFoldDB" id="A5Z9T3"/>
<sequence length="39" mass="4336">MIFSKESICADLKANQYCKMVECSNTFVAAKVFLRSSGD</sequence>
<reference evidence="1 2" key="1">
    <citation type="submission" date="2007-03" db="EMBL/GenBank/DDBJ databases">
        <authorList>
            <person name="Fulton L."/>
            <person name="Clifton S."/>
            <person name="Fulton B."/>
            <person name="Xu J."/>
            <person name="Minx P."/>
            <person name="Pepin K.H."/>
            <person name="Johnson M."/>
            <person name="Thiruvilangam P."/>
            <person name="Bhonagiri V."/>
            <person name="Nash W.E."/>
            <person name="Mardis E.R."/>
            <person name="Wilson R.K."/>
        </authorList>
    </citation>
    <scope>NUCLEOTIDE SEQUENCE [LARGE SCALE GENOMIC DNA]</scope>
    <source>
        <strain evidence="1 2">ATCC 27560</strain>
    </source>
</reference>
<dbReference type="STRING" id="411463.EUBVEN_02480"/>
<reference evidence="1 2" key="2">
    <citation type="submission" date="2007-04" db="EMBL/GenBank/DDBJ databases">
        <title>Draft genome sequence of Eubacterium ventriosum (ATCC 27560).</title>
        <authorList>
            <person name="Sudarsanam P."/>
            <person name="Ley R."/>
            <person name="Guruge J."/>
            <person name="Turnbaugh P.J."/>
            <person name="Mahowald M."/>
            <person name="Liep D."/>
            <person name="Gordon J."/>
        </authorList>
    </citation>
    <scope>NUCLEOTIDE SEQUENCE [LARGE SCALE GENOMIC DNA]</scope>
    <source>
        <strain evidence="1 2">ATCC 27560</strain>
    </source>
</reference>
<dbReference type="EMBL" id="AAVL02000037">
    <property type="protein sequence ID" value="EDM50527.1"/>
    <property type="molecule type" value="Genomic_DNA"/>
</dbReference>